<evidence type="ECO:0000256" key="6">
    <source>
        <dbReference type="PROSITE-ProRule" id="PRU00552"/>
    </source>
</evidence>
<evidence type="ECO:0008006" key="14">
    <source>
        <dbReference type="Google" id="ProtNLM"/>
    </source>
</evidence>
<feature type="domain" description="Helicase C-terminal" evidence="10">
    <location>
        <begin position="241"/>
        <end position="386"/>
    </location>
</feature>
<evidence type="ECO:0000256" key="5">
    <source>
        <dbReference type="ARBA" id="ARBA00038437"/>
    </source>
</evidence>
<dbReference type="InterPro" id="IPR000629">
    <property type="entry name" value="RNA-helicase_DEAD-box_CS"/>
</dbReference>
<dbReference type="GO" id="GO:0005524">
    <property type="term" value="F:ATP binding"/>
    <property type="evidence" value="ECO:0007669"/>
    <property type="project" value="UniProtKB-KW"/>
</dbReference>
<dbReference type="InterPro" id="IPR001650">
    <property type="entry name" value="Helicase_C-like"/>
</dbReference>
<dbReference type="Proteomes" id="UP000228614">
    <property type="component" value="Unassembled WGS sequence"/>
</dbReference>
<dbReference type="CDD" id="cd18787">
    <property type="entry name" value="SF2_C_DEAD"/>
    <property type="match status" value="1"/>
</dbReference>
<dbReference type="GO" id="GO:0005829">
    <property type="term" value="C:cytosol"/>
    <property type="evidence" value="ECO:0007669"/>
    <property type="project" value="TreeGrafter"/>
</dbReference>
<reference evidence="13" key="1">
    <citation type="submission" date="2017-09" db="EMBL/GenBank/DDBJ databases">
        <title>Depth-based differentiation of microbial function through sediment-hosted aquifers and enrichment of novel symbionts in the deep terrestrial subsurface.</title>
        <authorList>
            <person name="Probst A.J."/>
            <person name="Ladd B."/>
            <person name="Jarett J.K."/>
            <person name="Geller-Mcgrath D.E."/>
            <person name="Sieber C.M.K."/>
            <person name="Emerson J.B."/>
            <person name="Anantharaman K."/>
            <person name="Thomas B.C."/>
            <person name="Malmstrom R."/>
            <person name="Stieglmeier M."/>
            <person name="Klingl A."/>
            <person name="Woyke T."/>
            <person name="Ryan C.M."/>
            <person name="Banfield J.F."/>
        </authorList>
    </citation>
    <scope>NUCLEOTIDE SEQUENCE [LARGE SCALE GENOMIC DNA]</scope>
</reference>
<keyword evidence="1 7" id="KW-0547">Nucleotide-binding</keyword>
<keyword evidence="4 7" id="KW-0067">ATP-binding</keyword>
<dbReference type="InterPro" id="IPR014001">
    <property type="entry name" value="Helicase_ATP-bd"/>
</dbReference>
<organism evidence="12 13">
    <name type="scientific">Candidatus Falkowbacteria bacterium CG10_big_fil_rev_8_21_14_0_10_37_6</name>
    <dbReference type="NCBI Taxonomy" id="1974563"/>
    <lineage>
        <taxon>Bacteria</taxon>
        <taxon>Candidatus Falkowiibacteriota</taxon>
    </lineage>
</organism>
<evidence type="ECO:0000256" key="3">
    <source>
        <dbReference type="ARBA" id="ARBA00022806"/>
    </source>
</evidence>
<dbReference type="GO" id="GO:0003676">
    <property type="term" value="F:nucleic acid binding"/>
    <property type="evidence" value="ECO:0007669"/>
    <property type="project" value="InterPro"/>
</dbReference>
<dbReference type="SUPFAM" id="SSF52540">
    <property type="entry name" value="P-loop containing nucleoside triphosphate hydrolases"/>
    <property type="match status" value="1"/>
</dbReference>
<keyword evidence="3 7" id="KW-0347">Helicase</keyword>
<protein>
    <recommendedName>
        <fullName evidence="14">DEAD/DEAH box helicase</fullName>
    </recommendedName>
</protein>
<evidence type="ECO:0000259" key="11">
    <source>
        <dbReference type="PROSITE" id="PS51195"/>
    </source>
</evidence>
<dbReference type="SMART" id="SM00487">
    <property type="entry name" value="DEXDc"/>
    <property type="match status" value="1"/>
</dbReference>
<dbReference type="PROSITE" id="PS51195">
    <property type="entry name" value="Q_MOTIF"/>
    <property type="match status" value="1"/>
</dbReference>
<feature type="compositionally biased region" description="Polar residues" evidence="8">
    <location>
        <begin position="397"/>
        <end position="408"/>
    </location>
</feature>
<evidence type="ECO:0000256" key="1">
    <source>
        <dbReference type="ARBA" id="ARBA00022741"/>
    </source>
</evidence>
<dbReference type="InterPro" id="IPR014014">
    <property type="entry name" value="RNA_helicase_DEAD_Q_motif"/>
</dbReference>
<dbReference type="GO" id="GO:0016787">
    <property type="term" value="F:hydrolase activity"/>
    <property type="evidence" value="ECO:0007669"/>
    <property type="project" value="UniProtKB-KW"/>
</dbReference>
<evidence type="ECO:0000259" key="10">
    <source>
        <dbReference type="PROSITE" id="PS51194"/>
    </source>
</evidence>
<comment type="similarity">
    <text evidence="5 7">Belongs to the DEAD box helicase family.</text>
</comment>
<proteinExistence type="inferred from homology"/>
<feature type="region of interest" description="Disordered" evidence="8">
    <location>
        <begin position="378"/>
        <end position="467"/>
    </location>
</feature>
<dbReference type="InterPro" id="IPR011545">
    <property type="entry name" value="DEAD/DEAH_box_helicase_dom"/>
</dbReference>
<name>A0A2H0V959_9BACT</name>
<evidence type="ECO:0000259" key="9">
    <source>
        <dbReference type="PROSITE" id="PS51192"/>
    </source>
</evidence>
<feature type="domain" description="Helicase ATP-binding" evidence="9">
    <location>
        <begin position="46"/>
        <end position="214"/>
    </location>
</feature>
<feature type="domain" description="DEAD-box RNA helicase Q" evidence="11">
    <location>
        <begin position="15"/>
        <end position="43"/>
    </location>
</feature>
<evidence type="ECO:0000256" key="4">
    <source>
        <dbReference type="ARBA" id="ARBA00022840"/>
    </source>
</evidence>
<evidence type="ECO:0000256" key="8">
    <source>
        <dbReference type="SAM" id="MobiDB-lite"/>
    </source>
</evidence>
<dbReference type="InterPro" id="IPR050079">
    <property type="entry name" value="DEAD_box_RNA_helicase"/>
</dbReference>
<evidence type="ECO:0000313" key="13">
    <source>
        <dbReference type="Proteomes" id="UP000228614"/>
    </source>
</evidence>
<dbReference type="AlphaFoldDB" id="A0A2H0V959"/>
<dbReference type="PROSITE" id="PS51194">
    <property type="entry name" value="HELICASE_CTER"/>
    <property type="match status" value="1"/>
</dbReference>
<dbReference type="SMART" id="SM00490">
    <property type="entry name" value="HELICc"/>
    <property type="match status" value="1"/>
</dbReference>
<dbReference type="PANTHER" id="PTHR47959">
    <property type="entry name" value="ATP-DEPENDENT RNA HELICASE RHLE-RELATED"/>
    <property type="match status" value="1"/>
</dbReference>
<evidence type="ECO:0000256" key="2">
    <source>
        <dbReference type="ARBA" id="ARBA00022801"/>
    </source>
</evidence>
<dbReference type="EMBL" id="PFAN01000093">
    <property type="protein sequence ID" value="PIR94860.1"/>
    <property type="molecule type" value="Genomic_DNA"/>
</dbReference>
<comment type="caution">
    <text evidence="12">The sequence shown here is derived from an EMBL/GenBank/DDBJ whole genome shotgun (WGS) entry which is preliminary data.</text>
</comment>
<feature type="short sequence motif" description="Q motif" evidence="6">
    <location>
        <begin position="15"/>
        <end position="43"/>
    </location>
</feature>
<dbReference type="Gene3D" id="3.40.50.300">
    <property type="entry name" value="P-loop containing nucleotide triphosphate hydrolases"/>
    <property type="match status" value="2"/>
</dbReference>
<dbReference type="InterPro" id="IPR027417">
    <property type="entry name" value="P-loop_NTPase"/>
</dbReference>
<dbReference type="InterPro" id="IPR044742">
    <property type="entry name" value="DEAD/DEAH_RhlB"/>
</dbReference>
<evidence type="ECO:0000313" key="12">
    <source>
        <dbReference type="EMBL" id="PIR94860.1"/>
    </source>
</evidence>
<dbReference type="Pfam" id="PF00270">
    <property type="entry name" value="DEAD"/>
    <property type="match status" value="1"/>
</dbReference>
<keyword evidence="2 7" id="KW-0378">Hydrolase</keyword>
<feature type="compositionally biased region" description="Low complexity" evidence="8">
    <location>
        <begin position="409"/>
        <end position="457"/>
    </location>
</feature>
<dbReference type="GO" id="GO:0003724">
    <property type="term" value="F:RNA helicase activity"/>
    <property type="evidence" value="ECO:0007669"/>
    <property type="project" value="InterPro"/>
</dbReference>
<evidence type="ECO:0000256" key="7">
    <source>
        <dbReference type="RuleBase" id="RU000492"/>
    </source>
</evidence>
<accession>A0A2H0V959</accession>
<gene>
    <name evidence="12" type="ORF">COT95_01875</name>
</gene>
<dbReference type="CDD" id="cd00268">
    <property type="entry name" value="DEADc"/>
    <property type="match status" value="1"/>
</dbReference>
<sequence length="467" mass="51396">MGQIFNLQKMTNTSHTFDGLGIAPKLLEILDKLKFTIPTPIQYQSIPHALAGKDVMGIAQTGTGKTLAFGIPILQRLAQSNGVALILLPTRELAVQVNEEITKIGRFFQLRTSVLIGGENIGRQIRTLRQNPHIIIATPGRLMDHLSQKTISLEKVKMLVMDEADRMLDMGFAPQIKRILQSVPKERQTMLFSATMPPAIVSLATSYMRLPVRVEVAPAGTASTNVTHEIFFVQQPAKVELLKSLLKEYKGSTLVFSRTKHGAKKISAGIRAVGHSATELHSNRTLSQRLASLNGFKSGKFRVLVATDIAARGIDVKNIELVINFDLPEKAEDYIHRIGRTGRAGHEGHAISFATPSQKRDIYDIERLMKKSLPISKLPDGVASAAPDPNFADNRPQRSFSGSRSNSPRRSTGQFSGRSGGRFNRSSSGQSNSNSSSNSNRRSNQQSYRSRNSRQSSTAGSRQRRGY</sequence>
<dbReference type="PANTHER" id="PTHR47959:SF13">
    <property type="entry name" value="ATP-DEPENDENT RNA HELICASE RHLE"/>
    <property type="match status" value="1"/>
</dbReference>
<dbReference type="PROSITE" id="PS51192">
    <property type="entry name" value="HELICASE_ATP_BIND_1"/>
    <property type="match status" value="1"/>
</dbReference>
<dbReference type="Pfam" id="PF00271">
    <property type="entry name" value="Helicase_C"/>
    <property type="match status" value="1"/>
</dbReference>
<dbReference type="PROSITE" id="PS00039">
    <property type="entry name" value="DEAD_ATP_HELICASE"/>
    <property type="match status" value="1"/>
</dbReference>